<sequence>MQLSWQWPWAALVGVTVVAAIIILTIAMSRRGRDESDAARVFSLDDDLNTEFASRLFRRWRWLNRVAMALLAAAALLSVTMIARPSTVDSSQERSASRDIVLCLDVSGSTLPYDRQVIDTYRDLVSRFQGERIGMSIFNSTSRTVFPLTDDYDLVSRQLRESSDILKGVESQDDIDKMSDSDYQRISDWLEGTQNRKDTTSLIGDGVVSCAAMLPGFTYGSSGSSGSADASANRSRAASIVLATDNVVSGTPTYTLEQALDLTSQAGITVDGLFSGPRASEGENTTMRMRQLIEAHDGVFLTQANGSSVDELVRDIDGRRETQERQAHQAAVVDDPKWWTLALSITLGLWLITVWRLKR</sequence>
<accession>A0A087ACI5</accession>
<feature type="transmembrane region" description="Helical" evidence="1">
    <location>
        <begin position="62"/>
        <end position="83"/>
    </location>
</feature>
<dbReference type="Gene3D" id="3.40.50.410">
    <property type="entry name" value="von Willebrand factor, type A domain"/>
    <property type="match status" value="1"/>
</dbReference>
<keyword evidence="1" id="KW-0472">Membrane</keyword>
<dbReference type="Proteomes" id="UP000029072">
    <property type="component" value="Unassembled WGS sequence"/>
</dbReference>
<organism evidence="2 3">
    <name type="scientific">Bifidobacterium callitrichos DSM 23973</name>
    <dbReference type="NCBI Taxonomy" id="1437609"/>
    <lineage>
        <taxon>Bacteria</taxon>
        <taxon>Bacillati</taxon>
        <taxon>Actinomycetota</taxon>
        <taxon>Actinomycetes</taxon>
        <taxon>Bifidobacteriales</taxon>
        <taxon>Bifidobacteriaceae</taxon>
        <taxon>Bifidobacterium</taxon>
    </lineage>
</organism>
<dbReference type="EMBL" id="JGYS01000001">
    <property type="protein sequence ID" value="KFI56485.1"/>
    <property type="molecule type" value="Genomic_DNA"/>
</dbReference>
<dbReference type="eggNOG" id="COG2304">
    <property type="taxonomic scope" value="Bacteria"/>
</dbReference>
<gene>
    <name evidence="2" type="ORF">BCAL_0078</name>
</gene>
<name>A0A087ACI5_9BIFI</name>
<dbReference type="SUPFAM" id="SSF53300">
    <property type="entry name" value="vWA-like"/>
    <property type="match status" value="1"/>
</dbReference>
<protein>
    <submittedName>
        <fullName evidence="2">von Willebrand factor A</fullName>
    </submittedName>
</protein>
<evidence type="ECO:0000256" key="1">
    <source>
        <dbReference type="SAM" id="Phobius"/>
    </source>
</evidence>
<evidence type="ECO:0000313" key="2">
    <source>
        <dbReference type="EMBL" id="KFI56485.1"/>
    </source>
</evidence>
<dbReference type="RefSeq" id="WP_043167577.1">
    <property type="nucleotide sequence ID" value="NZ_JDUV01000029.1"/>
</dbReference>
<keyword evidence="1" id="KW-0812">Transmembrane</keyword>
<proteinExistence type="predicted"/>
<feature type="transmembrane region" description="Helical" evidence="1">
    <location>
        <begin position="6"/>
        <end position="27"/>
    </location>
</feature>
<keyword evidence="1" id="KW-1133">Transmembrane helix</keyword>
<feature type="transmembrane region" description="Helical" evidence="1">
    <location>
        <begin position="338"/>
        <end position="357"/>
    </location>
</feature>
<evidence type="ECO:0000313" key="3">
    <source>
        <dbReference type="Proteomes" id="UP000029072"/>
    </source>
</evidence>
<dbReference type="AlphaFoldDB" id="A0A087ACI5"/>
<reference evidence="2 3" key="1">
    <citation type="submission" date="2014-03" db="EMBL/GenBank/DDBJ databases">
        <title>Genomics of Bifidobacteria.</title>
        <authorList>
            <person name="Ventura M."/>
            <person name="Milani C."/>
            <person name="Lugli G.A."/>
        </authorList>
    </citation>
    <scope>NUCLEOTIDE SEQUENCE [LARGE SCALE GENOMIC DNA]</scope>
    <source>
        <strain evidence="2 3">DSM 23973</strain>
    </source>
</reference>
<dbReference type="InterPro" id="IPR036465">
    <property type="entry name" value="vWFA_dom_sf"/>
</dbReference>
<comment type="caution">
    <text evidence="2">The sequence shown here is derived from an EMBL/GenBank/DDBJ whole genome shotgun (WGS) entry which is preliminary data.</text>
</comment>
<dbReference type="STRING" id="1437609.BCAL_0078"/>
<dbReference type="OrthoDB" id="4623238at2"/>